<protein>
    <submittedName>
        <fullName evidence="4">MmgE/PrpD family protein</fullName>
    </submittedName>
</protein>
<dbReference type="InterPro" id="IPR045337">
    <property type="entry name" value="MmgE_PrpD_C"/>
</dbReference>
<dbReference type="Pfam" id="PF03972">
    <property type="entry name" value="MmgE_PrpD_N"/>
    <property type="match status" value="1"/>
</dbReference>
<dbReference type="InterPro" id="IPR036148">
    <property type="entry name" value="MmgE/PrpD_sf"/>
</dbReference>
<sequence length="446" mass="47082">MTRADALSSFVATLSFEDLPAPVRDRVGLVVADTVGAIVGGAPTDPVRTLREQYVDRDSGPASVLGTTATLPRSQAAMLNGIAGTVLELDEGHKRAAGHPAIHVLPAVLAVAEADDGSVADLTTAFVAGYETAVRVARACQPLADGYHPHGVWGVVGATAAIANYEGLDDETVANALAIAANHAQQTRFEAALEGATVRDTYAGMVAPDAMRAVDQARAGFTGIENGVRTHLEHVAAEPIDDVPTDALGDRWEVLDGYFKVHAACRYTHPALDAIDDLSIESSIDADDVDRVTVETYPAAATLSDPEPTSRLAAKFSIPFAVASRIVHGHARKAAFEPAAFEESVYDLAGRVAVESTPEFADAVPESRGARVTIDLDDATRSATVRHARGGAQRPFDEARLREKFHALVDPVLGRSDAEEAWTTLRTLSPTDVRSLCLSTRPDGAE</sequence>
<evidence type="ECO:0000259" key="3">
    <source>
        <dbReference type="Pfam" id="PF19305"/>
    </source>
</evidence>
<dbReference type="PANTHER" id="PTHR16943:SF8">
    <property type="entry name" value="2-METHYLCITRATE DEHYDRATASE"/>
    <property type="match status" value="1"/>
</dbReference>
<reference evidence="4 5" key="1">
    <citation type="journal article" date="2019" name="Int. J. Syst. Evol. Microbiol.">
        <title>The Global Catalogue of Microorganisms (GCM) 10K type strain sequencing project: providing services to taxonomists for standard genome sequencing and annotation.</title>
        <authorList>
            <consortium name="The Broad Institute Genomics Platform"/>
            <consortium name="The Broad Institute Genome Sequencing Center for Infectious Disease"/>
            <person name="Wu L."/>
            <person name="Ma J."/>
        </authorList>
    </citation>
    <scope>NUCLEOTIDE SEQUENCE [LARGE SCALE GENOMIC DNA]</scope>
    <source>
        <strain evidence="4 5">WLHS5</strain>
    </source>
</reference>
<feature type="domain" description="MmgE/PrpD C-terminal" evidence="3">
    <location>
        <begin position="262"/>
        <end position="423"/>
    </location>
</feature>
<keyword evidence="5" id="KW-1185">Reference proteome</keyword>
<comment type="similarity">
    <text evidence="1">Belongs to the PrpD family.</text>
</comment>
<dbReference type="AlphaFoldDB" id="A0ABD5PU67"/>
<dbReference type="Gene3D" id="3.30.1330.120">
    <property type="entry name" value="2-methylcitrate dehydratase PrpD"/>
    <property type="match status" value="1"/>
</dbReference>
<evidence type="ECO:0000256" key="1">
    <source>
        <dbReference type="ARBA" id="ARBA00006174"/>
    </source>
</evidence>
<dbReference type="InterPro" id="IPR045336">
    <property type="entry name" value="MmgE_PrpD_N"/>
</dbReference>
<dbReference type="SUPFAM" id="SSF103378">
    <property type="entry name" value="2-methylcitrate dehydratase PrpD"/>
    <property type="match status" value="1"/>
</dbReference>
<gene>
    <name evidence="4" type="ORF">ACFO5R_19485</name>
</gene>
<evidence type="ECO:0000313" key="4">
    <source>
        <dbReference type="EMBL" id="MFC4544112.1"/>
    </source>
</evidence>
<comment type="caution">
    <text evidence="4">The sequence shown here is derived from an EMBL/GenBank/DDBJ whole genome shotgun (WGS) entry which is preliminary data.</text>
</comment>
<evidence type="ECO:0000313" key="5">
    <source>
        <dbReference type="Proteomes" id="UP001595898"/>
    </source>
</evidence>
<dbReference type="Proteomes" id="UP001595898">
    <property type="component" value="Unassembled WGS sequence"/>
</dbReference>
<organism evidence="4 5">
    <name type="scientific">Halosolutus amylolyticus</name>
    <dbReference type="NCBI Taxonomy" id="2932267"/>
    <lineage>
        <taxon>Archaea</taxon>
        <taxon>Methanobacteriati</taxon>
        <taxon>Methanobacteriota</taxon>
        <taxon>Stenosarchaea group</taxon>
        <taxon>Halobacteria</taxon>
        <taxon>Halobacteriales</taxon>
        <taxon>Natrialbaceae</taxon>
        <taxon>Halosolutus</taxon>
    </lineage>
</organism>
<name>A0ABD5PU67_9EURY</name>
<dbReference type="EMBL" id="JBHSFA010000011">
    <property type="protein sequence ID" value="MFC4544112.1"/>
    <property type="molecule type" value="Genomic_DNA"/>
</dbReference>
<dbReference type="InterPro" id="IPR042188">
    <property type="entry name" value="MmgE/PrpD_sf_2"/>
</dbReference>
<dbReference type="InterPro" id="IPR005656">
    <property type="entry name" value="MmgE_PrpD"/>
</dbReference>
<feature type="domain" description="MmgE/PrpD N-terminal" evidence="2">
    <location>
        <begin position="6"/>
        <end position="226"/>
    </location>
</feature>
<accession>A0ABD5PU67</accession>
<dbReference type="RefSeq" id="WP_250140854.1">
    <property type="nucleotide sequence ID" value="NZ_JALIQP010000003.1"/>
</dbReference>
<proteinExistence type="inferred from homology"/>
<dbReference type="Pfam" id="PF19305">
    <property type="entry name" value="MmgE_PrpD_C"/>
    <property type="match status" value="1"/>
</dbReference>
<dbReference type="InterPro" id="IPR042183">
    <property type="entry name" value="MmgE/PrpD_sf_1"/>
</dbReference>
<evidence type="ECO:0000259" key="2">
    <source>
        <dbReference type="Pfam" id="PF03972"/>
    </source>
</evidence>
<dbReference type="PANTHER" id="PTHR16943">
    <property type="entry name" value="2-METHYLCITRATE DEHYDRATASE-RELATED"/>
    <property type="match status" value="1"/>
</dbReference>
<dbReference type="Gene3D" id="1.10.4100.10">
    <property type="entry name" value="2-methylcitrate dehydratase PrpD"/>
    <property type="match status" value="1"/>
</dbReference>